<dbReference type="PANTHER" id="PTHR12072:SF4">
    <property type="entry name" value="CWF19-LIKE PROTEIN 1"/>
    <property type="match status" value="1"/>
</dbReference>
<dbReference type="Gene3D" id="3.30.428.10">
    <property type="entry name" value="HIT-like"/>
    <property type="match status" value="1"/>
</dbReference>
<dbReference type="PANTHER" id="PTHR12072">
    <property type="entry name" value="CWF19, CELL CYCLE CONTROL PROTEIN"/>
    <property type="match status" value="1"/>
</dbReference>
<dbReference type="RefSeq" id="XP_013762004.1">
    <property type="nucleotide sequence ID" value="XM_013906550.1"/>
</dbReference>
<dbReference type="GeneID" id="25561151"/>
<dbReference type="EMBL" id="GL349437">
    <property type="protein sequence ID" value="KNC53690.1"/>
    <property type="molecule type" value="Genomic_DNA"/>
</dbReference>
<evidence type="ECO:0000313" key="4">
    <source>
        <dbReference type="Proteomes" id="UP000054408"/>
    </source>
</evidence>
<evidence type="ECO:0000256" key="1">
    <source>
        <dbReference type="SAM" id="MobiDB-lite"/>
    </source>
</evidence>
<dbReference type="OrthoDB" id="444325at2759"/>
<dbReference type="GO" id="GO:0071014">
    <property type="term" value="C:post-mRNA release spliceosomal complex"/>
    <property type="evidence" value="ECO:0007669"/>
    <property type="project" value="TreeGrafter"/>
</dbReference>
<protein>
    <submittedName>
        <fullName evidence="3">Zinc finger CCCH domain-containing protein 59</fullName>
    </submittedName>
</protein>
<sequence>MSSSTDIKVKVLVVGDVDGKYKTLHKKLTKINAKYGPFEAALVCAPCPVLDGSIIFPIPVYIVAADDSGADYVPQEMWAAGGELAPNLFFLGSHGVVSLASGLRIAYLSGLHRSPQAFHGLDGAPLRKPDAYPSYYQVPQLDALLMTAARLQASGGFPGVDMLIAPEWPINYAVDAQAPPPGPGSATRVTPALSGVLAALRPRYVVSGGVPGAFFEAPPVANVYAPHATRFVGVAALGNKGKAQALYALNVTPVKALTMAEAAAEGGAARPWPHARYPQLDAVFGPGARPINLAAVAASQEASAPASFFFGGGSEGKRTKPNGGGSGGNPNAIPTAVPSLRIMHIPPPPRAPAPAAPVQKRRVRSRAPRAPSRPCWFCLSSPQVEQHLVASVGTECYLALPKGGLSPGHVLVLPIEHYPSGAGLPATVLSEMGVYKKALAAAAAPEELVMWERHLITKGTSHTHTQVVPVATGSAAKLRAAFAAAAAAEGIAFTPVPDGTALPDIDGVHEWPYIFVEYADGVREICVLRDGVRVGLTFCRGVVAAHLGMPERTSWKECVVGEQDETQLAEQFIARFAPHEPTFEDAE</sequence>
<evidence type="ECO:0000259" key="2">
    <source>
        <dbReference type="Pfam" id="PF04677"/>
    </source>
</evidence>
<dbReference type="Proteomes" id="UP000054408">
    <property type="component" value="Unassembled WGS sequence"/>
</dbReference>
<feature type="region of interest" description="Disordered" evidence="1">
    <location>
        <begin position="310"/>
        <end position="331"/>
    </location>
</feature>
<dbReference type="InterPro" id="IPR040194">
    <property type="entry name" value="Cwf19-like"/>
</dbReference>
<feature type="domain" description="Cwf19-like C-terminal" evidence="2">
    <location>
        <begin position="371"/>
        <end position="482"/>
    </location>
</feature>
<gene>
    <name evidence="3" type="ORF">AMSG_01401</name>
</gene>
<dbReference type="AlphaFoldDB" id="A0A0L0DN55"/>
<dbReference type="Pfam" id="PF04677">
    <property type="entry name" value="CwfJ_C_1"/>
    <property type="match status" value="1"/>
</dbReference>
<dbReference type="SUPFAM" id="SSF54197">
    <property type="entry name" value="HIT-like"/>
    <property type="match status" value="1"/>
</dbReference>
<dbReference type="OMA" id="IVPITHY"/>
<dbReference type="GO" id="GO:0061632">
    <property type="term" value="F:RNA lariat debranching enzyme activator activity"/>
    <property type="evidence" value="ECO:0007669"/>
    <property type="project" value="TreeGrafter"/>
</dbReference>
<evidence type="ECO:0000313" key="3">
    <source>
        <dbReference type="EMBL" id="KNC53690.1"/>
    </source>
</evidence>
<reference evidence="3 4" key="1">
    <citation type="submission" date="2010-05" db="EMBL/GenBank/DDBJ databases">
        <title>The Genome Sequence of Thecamonas trahens ATCC 50062.</title>
        <authorList>
            <consortium name="The Broad Institute Genome Sequencing Platform"/>
            <person name="Russ C."/>
            <person name="Cuomo C."/>
            <person name="Shea T."/>
            <person name="Young S.K."/>
            <person name="Zeng Q."/>
            <person name="Koehrsen M."/>
            <person name="Haas B."/>
            <person name="Borodovsky M."/>
            <person name="Guigo R."/>
            <person name="Alvarado L."/>
            <person name="Berlin A."/>
            <person name="Bochicchio J."/>
            <person name="Borenstein D."/>
            <person name="Chapman S."/>
            <person name="Chen Z."/>
            <person name="Freedman E."/>
            <person name="Gellesch M."/>
            <person name="Goldberg J."/>
            <person name="Griggs A."/>
            <person name="Gujja S."/>
            <person name="Heilman E."/>
            <person name="Heiman D."/>
            <person name="Hepburn T."/>
            <person name="Howarth C."/>
            <person name="Jen D."/>
            <person name="Larson L."/>
            <person name="Mehta T."/>
            <person name="Park D."/>
            <person name="Pearson M."/>
            <person name="Roberts A."/>
            <person name="Saif S."/>
            <person name="Shenoy N."/>
            <person name="Sisk P."/>
            <person name="Stolte C."/>
            <person name="Sykes S."/>
            <person name="Thomson T."/>
            <person name="Walk T."/>
            <person name="White J."/>
            <person name="Yandava C."/>
            <person name="Burger G."/>
            <person name="Gray M.W."/>
            <person name="Holland P.W.H."/>
            <person name="King N."/>
            <person name="Lang F.B.F."/>
            <person name="Roger A.J."/>
            <person name="Ruiz-Trillo I."/>
            <person name="Lander E."/>
            <person name="Nusbaum C."/>
        </authorList>
    </citation>
    <scope>NUCLEOTIDE SEQUENCE [LARGE SCALE GENOMIC DNA]</scope>
    <source>
        <strain evidence="3 4">ATCC 50062</strain>
    </source>
</reference>
<dbReference type="STRING" id="461836.A0A0L0DN55"/>
<dbReference type="GO" id="GO:0000398">
    <property type="term" value="P:mRNA splicing, via spliceosome"/>
    <property type="evidence" value="ECO:0007669"/>
    <property type="project" value="TreeGrafter"/>
</dbReference>
<name>A0A0L0DN55_THETB</name>
<dbReference type="InterPro" id="IPR006768">
    <property type="entry name" value="Cwf19-like_C_dom-1"/>
</dbReference>
<proteinExistence type="predicted"/>
<accession>A0A0L0DN55</accession>
<dbReference type="eggNOG" id="KOG2476">
    <property type="taxonomic scope" value="Eukaryota"/>
</dbReference>
<keyword evidence="4" id="KW-1185">Reference proteome</keyword>
<organism evidence="3 4">
    <name type="scientific">Thecamonas trahens ATCC 50062</name>
    <dbReference type="NCBI Taxonomy" id="461836"/>
    <lineage>
        <taxon>Eukaryota</taxon>
        <taxon>Apusozoa</taxon>
        <taxon>Apusomonadida</taxon>
        <taxon>Apusomonadidae</taxon>
        <taxon>Thecamonas</taxon>
    </lineage>
</organism>
<dbReference type="InterPro" id="IPR036265">
    <property type="entry name" value="HIT-like_sf"/>
</dbReference>